<name>A0A644Z2F9_9ZZZZ</name>
<comment type="caution">
    <text evidence="1">The sequence shown here is derived from an EMBL/GenBank/DDBJ whole genome shotgun (WGS) entry which is preliminary data.</text>
</comment>
<dbReference type="AlphaFoldDB" id="A0A644Z2F9"/>
<dbReference type="InterPro" id="IPR027839">
    <property type="entry name" value="DUF4432"/>
</dbReference>
<organism evidence="1">
    <name type="scientific">bioreactor metagenome</name>
    <dbReference type="NCBI Taxonomy" id="1076179"/>
    <lineage>
        <taxon>unclassified sequences</taxon>
        <taxon>metagenomes</taxon>
        <taxon>ecological metagenomes</taxon>
    </lineage>
</organism>
<gene>
    <name evidence="1" type="ORF">SDC9_81542</name>
</gene>
<evidence type="ECO:0000313" key="1">
    <source>
        <dbReference type="EMBL" id="MPM34952.1"/>
    </source>
</evidence>
<reference evidence="1" key="1">
    <citation type="submission" date="2019-08" db="EMBL/GenBank/DDBJ databases">
        <authorList>
            <person name="Kucharzyk K."/>
            <person name="Murdoch R.W."/>
            <person name="Higgins S."/>
            <person name="Loffler F."/>
        </authorList>
    </citation>
    <scope>NUCLEOTIDE SEQUENCE</scope>
</reference>
<dbReference type="InterPro" id="IPR014718">
    <property type="entry name" value="GH-type_carb-bd"/>
</dbReference>
<accession>A0A644Z2F9</accession>
<sequence>MNYLEEKQYVGNRDQLFSVRESRLVGGRADGVRVIDIHNGGNLSLTIAADRCMDIPTLRYRGRCLNYITCNGISHPAYYEVMGEGWSEAFSGGFLYTCGLTNTGLRSGNDWDAQKEHGGIANRPAEHINILEGETEQGPYVEIVGTMREGMLSGSNLSLTRRVRVSYRSDIVEITDVVKNEGFRRVPQVILYHCNMGYPLLQPDSKFTLAHTAVRPRTPFAAREMPRLNEIFPPQDAMEEACYYFSPIADAAGWATATLENERERLRLQLRFDCSTLGHFVQWKNLVKGEYVMGLEPANAPIDGREDAIARGELPYLNGGESRTYRLKFELDDGLDRA</sequence>
<dbReference type="EMBL" id="VSSQ01007133">
    <property type="protein sequence ID" value="MPM34952.1"/>
    <property type="molecule type" value="Genomic_DNA"/>
</dbReference>
<dbReference type="Gene3D" id="2.70.98.10">
    <property type="match status" value="1"/>
</dbReference>
<protein>
    <recommendedName>
        <fullName evidence="2">DUF4432 domain-containing protein</fullName>
    </recommendedName>
</protein>
<dbReference type="Pfam" id="PF14486">
    <property type="entry name" value="DUF4432"/>
    <property type="match status" value="1"/>
</dbReference>
<proteinExistence type="predicted"/>
<evidence type="ECO:0008006" key="2">
    <source>
        <dbReference type="Google" id="ProtNLM"/>
    </source>
</evidence>
<dbReference type="CDD" id="cd09023">
    <property type="entry name" value="Aldose_epim_Ec_c4013"/>
    <property type="match status" value="1"/>
</dbReference>
<dbReference type="GO" id="GO:0030246">
    <property type="term" value="F:carbohydrate binding"/>
    <property type="evidence" value="ECO:0007669"/>
    <property type="project" value="InterPro"/>
</dbReference>